<gene>
    <name evidence="2" type="ORF">FAUST_9141</name>
</gene>
<evidence type="ECO:0000256" key="1">
    <source>
        <dbReference type="SAM" id="MobiDB-lite"/>
    </source>
</evidence>
<evidence type="ECO:0000313" key="2">
    <source>
        <dbReference type="EMBL" id="KAF5231674.1"/>
    </source>
</evidence>
<organism evidence="2 3">
    <name type="scientific">Fusarium austroamericanum</name>
    <dbReference type="NCBI Taxonomy" id="282268"/>
    <lineage>
        <taxon>Eukaryota</taxon>
        <taxon>Fungi</taxon>
        <taxon>Dikarya</taxon>
        <taxon>Ascomycota</taxon>
        <taxon>Pezizomycotina</taxon>
        <taxon>Sordariomycetes</taxon>
        <taxon>Hypocreomycetidae</taxon>
        <taxon>Hypocreales</taxon>
        <taxon>Nectriaceae</taxon>
        <taxon>Fusarium</taxon>
    </lineage>
</organism>
<sequence>MFDECRKPKLITGRFSLARTQVLTQLENQIPPEIKKWGPLKVWLQQNNIPAHMRNQLAAIRQKQYQLILQRRATMTQKPQHLQMPGQNDAKTDSLPNSDTHRLEPLELTTPHMAQNSPKPRTEGLNIISLLNDDPPKQPEIENGMRSPDWFPLFPAIQNSMTGQPRPEPTPLVRIRAEQESYSPYAT</sequence>
<dbReference type="EMBL" id="JAAMOD010000307">
    <property type="protein sequence ID" value="KAF5231674.1"/>
    <property type="molecule type" value="Genomic_DNA"/>
</dbReference>
<keyword evidence="3" id="KW-1185">Reference proteome</keyword>
<dbReference type="Proteomes" id="UP000537989">
    <property type="component" value="Unassembled WGS sequence"/>
</dbReference>
<protein>
    <submittedName>
        <fullName evidence="2">Uncharacterized protein</fullName>
    </submittedName>
</protein>
<name>A0AAN6BXB2_FUSAU</name>
<reference evidence="2 3" key="1">
    <citation type="submission" date="2020-02" db="EMBL/GenBank/DDBJ databases">
        <title>Identification and distribution of gene clusters putatively required for synthesis of sphingolipid metabolism inhibitors in phylogenetically diverse species of the filamentous fungus Fusarium.</title>
        <authorList>
            <person name="Kim H.-S."/>
            <person name="Busman M."/>
            <person name="Brown D.W."/>
            <person name="Divon H."/>
            <person name="Uhlig S."/>
            <person name="Proctor R.H."/>
        </authorList>
    </citation>
    <scope>NUCLEOTIDE SEQUENCE [LARGE SCALE GENOMIC DNA]</scope>
    <source>
        <strain evidence="2 3">NRRL 2903</strain>
    </source>
</reference>
<proteinExistence type="predicted"/>
<evidence type="ECO:0000313" key="3">
    <source>
        <dbReference type="Proteomes" id="UP000537989"/>
    </source>
</evidence>
<comment type="caution">
    <text evidence="2">The sequence shown here is derived from an EMBL/GenBank/DDBJ whole genome shotgun (WGS) entry which is preliminary data.</text>
</comment>
<accession>A0AAN6BXB2</accession>
<feature type="region of interest" description="Disordered" evidence="1">
    <location>
        <begin position="157"/>
        <end position="187"/>
    </location>
</feature>
<feature type="region of interest" description="Disordered" evidence="1">
    <location>
        <begin position="77"/>
        <end position="121"/>
    </location>
</feature>
<dbReference type="AlphaFoldDB" id="A0AAN6BXB2"/>